<dbReference type="PANTHER" id="PTHR33204">
    <property type="entry name" value="TRANSCRIPTIONAL REGULATOR, MARR FAMILY"/>
    <property type="match status" value="1"/>
</dbReference>
<proteinExistence type="predicted"/>
<accession>A0A0D0GFY2</accession>
<gene>
    <name evidence="5" type="ORF">TH53_16400</name>
</gene>
<dbReference type="STRING" id="1503925.TH53_16400"/>
<dbReference type="Proteomes" id="UP000032049">
    <property type="component" value="Unassembled WGS sequence"/>
</dbReference>
<keyword evidence="6" id="KW-1185">Reference proteome</keyword>
<reference evidence="5 6" key="1">
    <citation type="submission" date="2015-01" db="EMBL/GenBank/DDBJ databases">
        <title>Draft genome sequence of Pedobacter sp. NL19 isolated from sludge of an effluent treatment pond in an abandoned uranium mine.</title>
        <authorList>
            <person name="Santos T."/>
            <person name="Caetano T."/>
            <person name="Covas C."/>
            <person name="Cruz A."/>
            <person name="Mendo S."/>
        </authorList>
    </citation>
    <scope>NUCLEOTIDE SEQUENCE [LARGE SCALE GENOMIC DNA]</scope>
    <source>
        <strain evidence="5 6">NL19</strain>
    </source>
</reference>
<protein>
    <submittedName>
        <fullName evidence="5">Transcriptional regulator</fullName>
    </submittedName>
</protein>
<keyword evidence="3" id="KW-0804">Transcription</keyword>
<dbReference type="PANTHER" id="PTHR33204:SF29">
    <property type="entry name" value="TRANSCRIPTIONAL REGULATOR"/>
    <property type="match status" value="1"/>
</dbReference>
<dbReference type="PROSITE" id="PS51118">
    <property type="entry name" value="HTH_HXLR"/>
    <property type="match status" value="1"/>
</dbReference>
<comment type="caution">
    <text evidence="5">The sequence shown here is derived from an EMBL/GenBank/DDBJ whole genome shotgun (WGS) entry which is preliminary data.</text>
</comment>
<dbReference type="AlphaFoldDB" id="A0A0D0GFY2"/>
<dbReference type="InterPro" id="IPR002577">
    <property type="entry name" value="HTH_HxlR"/>
</dbReference>
<evidence type="ECO:0000313" key="6">
    <source>
        <dbReference type="Proteomes" id="UP000032049"/>
    </source>
</evidence>
<sequence length="126" mass="14665">MGKIKENSTNNLNRKYIMSDCNLTYSVCLVGGRWKLLILCKLEHGKLRFSELKRDICNITERMLTLHLRELESDGIVKRTVYAEVPPRVEYQLTEIGKELIPIWKQLSSWGAKHRELSKTVCEVES</sequence>
<dbReference type="Gene3D" id="1.10.10.10">
    <property type="entry name" value="Winged helix-like DNA-binding domain superfamily/Winged helix DNA-binding domain"/>
    <property type="match status" value="1"/>
</dbReference>
<evidence type="ECO:0000259" key="4">
    <source>
        <dbReference type="PROSITE" id="PS51118"/>
    </source>
</evidence>
<organism evidence="5 6">
    <name type="scientific">Pedobacter lusitanus</name>
    <dbReference type="NCBI Taxonomy" id="1503925"/>
    <lineage>
        <taxon>Bacteria</taxon>
        <taxon>Pseudomonadati</taxon>
        <taxon>Bacteroidota</taxon>
        <taxon>Sphingobacteriia</taxon>
        <taxon>Sphingobacteriales</taxon>
        <taxon>Sphingobacteriaceae</taxon>
        <taxon>Pedobacter</taxon>
    </lineage>
</organism>
<keyword evidence="2" id="KW-0238">DNA-binding</keyword>
<evidence type="ECO:0000256" key="3">
    <source>
        <dbReference type="ARBA" id="ARBA00023163"/>
    </source>
</evidence>
<dbReference type="OrthoDB" id="7678715at2"/>
<name>A0A0D0GFY2_9SPHI</name>
<keyword evidence="1" id="KW-0805">Transcription regulation</keyword>
<evidence type="ECO:0000313" key="5">
    <source>
        <dbReference type="EMBL" id="KIO76192.1"/>
    </source>
</evidence>
<evidence type="ECO:0000256" key="1">
    <source>
        <dbReference type="ARBA" id="ARBA00023015"/>
    </source>
</evidence>
<dbReference type="Pfam" id="PF01638">
    <property type="entry name" value="HxlR"/>
    <property type="match status" value="1"/>
</dbReference>
<dbReference type="SUPFAM" id="SSF46785">
    <property type="entry name" value="Winged helix' DNA-binding domain"/>
    <property type="match status" value="1"/>
</dbReference>
<dbReference type="GO" id="GO:0003677">
    <property type="term" value="F:DNA binding"/>
    <property type="evidence" value="ECO:0007669"/>
    <property type="project" value="UniProtKB-KW"/>
</dbReference>
<dbReference type="RefSeq" id="WP_041883441.1">
    <property type="nucleotide sequence ID" value="NZ_CP157278.1"/>
</dbReference>
<dbReference type="EMBL" id="JXRA01000070">
    <property type="protein sequence ID" value="KIO76192.1"/>
    <property type="molecule type" value="Genomic_DNA"/>
</dbReference>
<evidence type="ECO:0000256" key="2">
    <source>
        <dbReference type="ARBA" id="ARBA00023125"/>
    </source>
</evidence>
<dbReference type="InterPro" id="IPR036390">
    <property type="entry name" value="WH_DNA-bd_sf"/>
</dbReference>
<feature type="domain" description="HTH hxlR-type" evidence="4">
    <location>
        <begin position="21"/>
        <end position="119"/>
    </location>
</feature>
<dbReference type="InterPro" id="IPR036388">
    <property type="entry name" value="WH-like_DNA-bd_sf"/>
</dbReference>